<dbReference type="Proteomes" id="UP001177670">
    <property type="component" value="Unassembled WGS sequence"/>
</dbReference>
<evidence type="ECO:0000313" key="2">
    <source>
        <dbReference type="Proteomes" id="UP001177670"/>
    </source>
</evidence>
<gene>
    <name evidence="1" type="ORF">K0M31_018882</name>
</gene>
<accession>A0AA40G452</accession>
<reference evidence="1" key="1">
    <citation type="submission" date="2021-10" db="EMBL/GenBank/DDBJ databases">
        <title>Melipona bicolor Genome sequencing and assembly.</title>
        <authorList>
            <person name="Araujo N.S."/>
            <person name="Arias M.C."/>
        </authorList>
    </citation>
    <scope>NUCLEOTIDE SEQUENCE</scope>
    <source>
        <strain evidence="1">USP_2M_L1-L4_2017</strain>
        <tissue evidence="1">Whole body</tissue>
    </source>
</reference>
<evidence type="ECO:0000313" key="1">
    <source>
        <dbReference type="EMBL" id="KAK1130773.1"/>
    </source>
</evidence>
<protein>
    <submittedName>
        <fullName evidence="1">Uncharacterized protein</fullName>
    </submittedName>
</protein>
<keyword evidence="2" id="KW-1185">Reference proteome</keyword>
<dbReference type="EMBL" id="JAHYIQ010000007">
    <property type="protein sequence ID" value="KAK1130773.1"/>
    <property type="molecule type" value="Genomic_DNA"/>
</dbReference>
<name>A0AA40G452_9HYME</name>
<organism evidence="1 2">
    <name type="scientific">Melipona bicolor</name>
    <dbReference type="NCBI Taxonomy" id="60889"/>
    <lineage>
        <taxon>Eukaryota</taxon>
        <taxon>Metazoa</taxon>
        <taxon>Ecdysozoa</taxon>
        <taxon>Arthropoda</taxon>
        <taxon>Hexapoda</taxon>
        <taxon>Insecta</taxon>
        <taxon>Pterygota</taxon>
        <taxon>Neoptera</taxon>
        <taxon>Endopterygota</taxon>
        <taxon>Hymenoptera</taxon>
        <taxon>Apocrita</taxon>
        <taxon>Aculeata</taxon>
        <taxon>Apoidea</taxon>
        <taxon>Anthophila</taxon>
        <taxon>Apidae</taxon>
        <taxon>Melipona</taxon>
    </lineage>
</organism>
<sequence length="163" mass="18934">MNVAREQEINLIRNSFSNLIGKKEREDRSWKRDSHPYLVALVWPWSKSEDQRGRSTRQTEAQGNRRKVDRFFSGWGRRDRLQLALANFAGPANYSPEERRVEGFLEDRATKEAATVDPVAKVQACLQQPAFKRVLRDLSRGCSRSTLCHEQFPRACSTWLRVV</sequence>
<proteinExistence type="predicted"/>
<dbReference type="AlphaFoldDB" id="A0AA40G452"/>
<comment type="caution">
    <text evidence="1">The sequence shown here is derived from an EMBL/GenBank/DDBJ whole genome shotgun (WGS) entry which is preliminary data.</text>
</comment>